<sequence length="288" mass="33432">MDKNTTRKCTLMLTFTFLYFFSFNSLEVDASKHGIGYHIEMLDWIEVNKQLPKFSKFHVLDTESGRMFEVQRRAGSNHADVQPLTAMDTKIMKEIYNGKWSWRRRSIIVITKDRWIAASMHGMPHGAGALPNNFPGHFCIHFYGSTTHRTNEMDLSHKLMIFKASGRLYPYLTFASAEEVIHSYVTGLKEHDEQIADFISLQTINWKTVFPEIENAKLSAVELPEETSYLSDLVLEVPVKIEWYIKEHGKQMFNGKIVLVRFSAAGPWKVDTLQFFKDHKQFLTEPKK</sequence>
<dbReference type="EMBL" id="WBOT01000002">
    <property type="protein sequence ID" value="KAB2333539.1"/>
    <property type="molecule type" value="Genomic_DNA"/>
</dbReference>
<keyword evidence="2" id="KW-1185">Reference proteome</keyword>
<dbReference type="Proteomes" id="UP000441354">
    <property type="component" value="Unassembled WGS sequence"/>
</dbReference>
<organism evidence="1 2">
    <name type="scientific">Bacillus mesophilum</name>
    <dbReference type="NCBI Taxonomy" id="1071718"/>
    <lineage>
        <taxon>Bacteria</taxon>
        <taxon>Bacillati</taxon>
        <taxon>Bacillota</taxon>
        <taxon>Bacilli</taxon>
        <taxon>Bacillales</taxon>
        <taxon>Bacillaceae</taxon>
        <taxon>Bacillus</taxon>
    </lineage>
</organism>
<dbReference type="OrthoDB" id="529831at2"/>
<evidence type="ECO:0000313" key="1">
    <source>
        <dbReference type="EMBL" id="KAB2333539.1"/>
    </source>
</evidence>
<evidence type="ECO:0000313" key="2">
    <source>
        <dbReference type="Proteomes" id="UP000441354"/>
    </source>
</evidence>
<reference evidence="1 2" key="1">
    <citation type="journal article" date="2014" name="Arch. Microbiol.">
        <title>Bacillus mesophilum sp. nov., strain IITR-54T, a novel 4-chlorobiphenyl dechlorinating bacterium.</title>
        <authorList>
            <person name="Manickam N."/>
            <person name="Singh N.K."/>
            <person name="Bajaj A."/>
            <person name="Kumar R.M."/>
            <person name="Kaur G."/>
            <person name="Kaur N."/>
            <person name="Bala M."/>
            <person name="Kumar A."/>
            <person name="Mayilraj S."/>
        </authorList>
    </citation>
    <scope>NUCLEOTIDE SEQUENCE [LARGE SCALE GENOMIC DNA]</scope>
    <source>
        <strain evidence="1 2">IITR-54</strain>
    </source>
</reference>
<proteinExistence type="predicted"/>
<comment type="caution">
    <text evidence="1">The sequence shown here is derived from an EMBL/GenBank/DDBJ whole genome shotgun (WGS) entry which is preliminary data.</text>
</comment>
<dbReference type="AlphaFoldDB" id="A0A7V7RMK6"/>
<gene>
    <name evidence="1" type="ORF">F7732_05445</name>
</gene>
<protein>
    <submittedName>
        <fullName evidence="1">Uncharacterized protein</fullName>
    </submittedName>
</protein>
<accession>A0A7V7RMK6</accession>
<name>A0A7V7RMK6_9BACI</name>
<dbReference type="RefSeq" id="WP_151572849.1">
    <property type="nucleotide sequence ID" value="NZ_WBOT01000002.1"/>
</dbReference>